<dbReference type="InterPro" id="IPR011010">
    <property type="entry name" value="DNA_brk_join_enz"/>
</dbReference>
<dbReference type="Gene3D" id="1.10.443.10">
    <property type="entry name" value="Intergrase catalytic core"/>
    <property type="match status" value="1"/>
</dbReference>
<evidence type="ECO:0000313" key="3">
    <source>
        <dbReference type="EMBL" id="ARO14378.1"/>
    </source>
</evidence>
<dbReference type="InterPro" id="IPR046668">
    <property type="entry name" value="DUF6538"/>
</dbReference>
<dbReference type="Pfam" id="PF20172">
    <property type="entry name" value="DUF6538"/>
    <property type="match status" value="1"/>
</dbReference>
<dbReference type="KEGG" id="kro:BVG79_01032"/>
<dbReference type="AlphaFoldDB" id="A0A1W6NYQ2"/>
<evidence type="ECO:0000259" key="2">
    <source>
        <dbReference type="Pfam" id="PF20172"/>
    </source>
</evidence>
<name>A0A1W6NYQ2_9RHOB</name>
<keyword evidence="4" id="KW-1185">Reference proteome</keyword>
<dbReference type="GO" id="GO:0015074">
    <property type="term" value="P:DNA integration"/>
    <property type="evidence" value="ECO:0007669"/>
    <property type="project" value="InterPro"/>
</dbReference>
<feature type="domain" description="DUF6538" evidence="2">
    <location>
        <begin position="6"/>
        <end position="59"/>
    </location>
</feature>
<dbReference type="GO" id="GO:0006310">
    <property type="term" value="P:DNA recombination"/>
    <property type="evidence" value="ECO:0007669"/>
    <property type="project" value="UniProtKB-KW"/>
</dbReference>
<proteinExistence type="predicted"/>
<organism evidence="3 4">
    <name type="scientific">Ketogulonicigenium robustum</name>
    <dbReference type="NCBI Taxonomy" id="92947"/>
    <lineage>
        <taxon>Bacteria</taxon>
        <taxon>Pseudomonadati</taxon>
        <taxon>Pseudomonadota</taxon>
        <taxon>Alphaproteobacteria</taxon>
        <taxon>Rhodobacterales</taxon>
        <taxon>Roseobacteraceae</taxon>
        <taxon>Ketogulonicigenium</taxon>
    </lineage>
</organism>
<protein>
    <submittedName>
        <fullName evidence="3">Phage integrase family protein, putative</fullName>
    </submittedName>
</protein>
<evidence type="ECO:0000313" key="4">
    <source>
        <dbReference type="Proteomes" id="UP000242447"/>
    </source>
</evidence>
<dbReference type="SUPFAM" id="SSF56349">
    <property type="entry name" value="DNA breaking-rejoining enzymes"/>
    <property type="match status" value="1"/>
</dbReference>
<gene>
    <name evidence="3" type="ORF">BVG79_01032</name>
</gene>
<dbReference type="Proteomes" id="UP000242447">
    <property type="component" value="Chromosome"/>
</dbReference>
<accession>A0A1W6NYQ2</accession>
<evidence type="ECO:0000256" key="1">
    <source>
        <dbReference type="ARBA" id="ARBA00023172"/>
    </source>
</evidence>
<keyword evidence="1" id="KW-0233">DNA recombination</keyword>
<reference evidence="3 4" key="1">
    <citation type="submission" date="2017-02" db="EMBL/GenBank/DDBJ databases">
        <title>Ketogulonicigenium robustum SPU B003 Genome sequencing and assembly.</title>
        <authorList>
            <person name="Li Y."/>
            <person name="Liu L."/>
            <person name="Wang C."/>
            <person name="Zhang M."/>
            <person name="Zhang T."/>
            <person name="Zhang Y."/>
        </authorList>
    </citation>
    <scope>NUCLEOTIDE SEQUENCE [LARGE SCALE GENOMIC DNA]</scope>
    <source>
        <strain evidence="3 4">SPU_B003</strain>
    </source>
</reference>
<dbReference type="InterPro" id="IPR013762">
    <property type="entry name" value="Integrase-like_cat_sf"/>
</dbReference>
<dbReference type="GO" id="GO:0003677">
    <property type="term" value="F:DNA binding"/>
    <property type="evidence" value="ECO:0007669"/>
    <property type="project" value="InterPro"/>
</dbReference>
<sequence length="602" mass="66965">MGLQNHTFRRGASYVWRKRVPSYAGSGIIQISLGTNTPLIARRLAMILSAESCKVFDEMASQGLTKDEARQILADVIRAETDQIHKRAMKAHLNKDPFLADVLDDFEVARARAYRLLDEHGVSALNIRPEDLLTLNREGMSDMGLAMVMDALERESSIFTEDLKHAKGSVPYQWICGMLGRDSLTLEEFNEGRRLIFRGVSAAVKARIDSKGDLQAESLAIAKELLATTVPKPTMPKDVVANVAPPAPSRPHEPKISYDPDFDYDPALPALVSRFLADKKRQGMSEQMLGQMEKVYALFSEATDVNDIRLLKQAHLAKFVDLMRRLPATYRKSPKDRDKPLARIIRDAPAGASTLSATTINRNLDYLGQLLKKAHSEGFDNVAPLQTNGLRERKTIRERDERPAFTADDVQQLFKHPVWQGAKNKKDWQEPGDMIQRGGLYWLPLIAALSGAKREDIAALKAKDIEVVDSIPALHIRPNANRGLKTLASTRQIPLHPQLVELGLTEHAAAQITARDLEADLFPDLAKANIKFGAAINHRFRALVSHQLGDGSKGKVFHSFRHYVATHSANSTVLPSRPARISSAIRALALPPSVTARRRRLM</sequence>
<dbReference type="RefSeq" id="WP_085785939.1">
    <property type="nucleotide sequence ID" value="NZ_CP019937.1"/>
</dbReference>
<dbReference type="STRING" id="92947.BVG79_01032"/>
<dbReference type="EMBL" id="CP019937">
    <property type="protein sequence ID" value="ARO14378.1"/>
    <property type="molecule type" value="Genomic_DNA"/>
</dbReference>
<dbReference type="OrthoDB" id="7222937at2"/>